<protein>
    <submittedName>
        <fullName evidence="1">Uncharacterized protein</fullName>
    </submittedName>
</protein>
<gene>
    <name evidence="1" type="ORF">AVEN_247328_1</name>
</gene>
<accession>A0A4Y2KAT0</accession>
<organism evidence="1 2">
    <name type="scientific">Araneus ventricosus</name>
    <name type="common">Orbweaver spider</name>
    <name type="synonym">Epeira ventricosa</name>
    <dbReference type="NCBI Taxonomy" id="182803"/>
    <lineage>
        <taxon>Eukaryota</taxon>
        <taxon>Metazoa</taxon>
        <taxon>Ecdysozoa</taxon>
        <taxon>Arthropoda</taxon>
        <taxon>Chelicerata</taxon>
        <taxon>Arachnida</taxon>
        <taxon>Araneae</taxon>
        <taxon>Araneomorphae</taxon>
        <taxon>Entelegynae</taxon>
        <taxon>Araneoidea</taxon>
        <taxon>Araneidae</taxon>
        <taxon>Araneus</taxon>
    </lineage>
</organism>
<reference evidence="1 2" key="1">
    <citation type="journal article" date="2019" name="Sci. Rep.">
        <title>Orb-weaving spider Araneus ventricosus genome elucidates the spidroin gene catalogue.</title>
        <authorList>
            <person name="Kono N."/>
            <person name="Nakamura H."/>
            <person name="Ohtoshi R."/>
            <person name="Moran D.A.P."/>
            <person name="Shinohara A."/>
            <person name="Yoshida Y."/>
            <person name="Fujiwara M."/>
            <person name="Mori M."/>
            <person name="Tomita M."/>
            <person name="Arakawa K."/>
        </authorList>
    </citation>
    <scope>NUCLEOTIDE SEQUENCE [LARGE SCALE GENOMIC DNA]</scope>
</reference>
<sequence length="95" mass="10613">MVPPSDKSPWTHCHLQSSLFARHYFTLATSGMYPGSILLEVFQAPSAIRLGSFVVFQRCSSTLKARVPLKTPYTTHESIVLNLLHQAQRLCGRLA</sequence>
<comment type="caution">
    <text evidence="1">The sequence shown here is derived from an EMBL/GenBank/DDBJ whole genome shotgun (WGS) entry which is preliminary data.</text>
</comment>
<dbReference type="EMBL" id="BGPR01004449">
    <property type="protein sequence ID" value="GBM99813.1"/>
    <property type="molecule type" value="Genomic_DNA"/>
</dbReference>
<keyword evidence="2" id="KW-1185">Reference proteome</keyword>
<evidence type="ECO:0000313" key="1">
    <source>
        <dbReference type="EMBL" id="GBM99813.1"/>
    </source>
</evidence>
<name>A0A4Y2KAT0_ARAVE</name>
<dbReference type="AlphaFoldDB" id="A0A4Y2KAT0"/>
<evidence type="ECO:0000313" key="2">
    <source>
        <dbReference type="Proteomes" id="UP000499080"/>
    </source>
</evidence>
<dbReference type="Proteomes" id="UP000499080">
    <property type="component" value="Unassembled WGS sequence"/>
</dbReference>
<proteinExistence type="predicted"/>